<dbReference type="Gene3D" id="3.40.50.720">
    <property type="entry name" value="NAD(P)-binding Rossmann-like Domain"/>
    <property type="match status" value="1"/>
</dbReference>
<dbReference type="NCBIfam" id="NF005559">
    <property type="entry name" value="PRK07231.1"/>
    <property type="match status" value="1"/>
</dbReference>
<evidence type="ECO:0000313" key="4">
    <source>
        <dbReference type="EMBL" id="KIX98390.1"/>
    </source>
</evidence>
<evidence type="ECO:0000256" key="1">
    <source>
        <dbReference type="ARBA" id="ARBA00006484"/>
    </source>
</evidence>
<gene>
    <name evidence="4" type="ORF">Z520_05691</name>
</gene>
<dbReference type="PRINTS" id="PR00081">
    <property type="entry name" value="GDHRDH"/>
</dbReference>
<dbReference type="PANTHER" id="PTHR43639:SF1">
    <property type="entry name" value="SHORT-CHAIN DEHYDROGENASE_REDUCTASE FAMILY PROTEIN"/>
    <property type="match status" value="1"/>
</dbReference>
<dbReference type="PANTHER" id="PTHR43639">
    <property type="entry name" value="OXIDOREDUCTASE, SHORT-CHAIN DEHYDROGENASE/REDUCTASE FAMILY (AFU_ORTHOLOGUE AFUA_5G02870)"/>
    <property type="match status" value="1"/>
</dbReference>
<evidence type="ECO:0000313" key="5">
    <source>
        <dbReference type="Proteomes" id="UP000053411"/>
    </source>
</evidence>
<sequence length="256" mass="27309">MAQSRDSRLQGKVAIVTGGASGFGEATAKRFAEAGAKVVISDINRDGGVRVAETSPSIKFFPGDVTKLEDWRSLLDFTLKEFGKVSILVNNAGTTYRNKPTLEVTEQEFDRVVSVNLKSIFQATRVIVPHMIEKGEGGSIINVASIGALRPRPGLVWYNASKGAVFNATKGLAAEFAPHGIRFNGICPLLSGTGLFSSFVGVEDTPENRTKFISNVPMGRLTDVFDVANAALYFASNESSFVTGTNLEVDGGRAIG</sequence>
<dbReference type="FunFam" id="3.40.50.720:FF:000084">
    <property type="entry name" value="Short-chain dehydrogenase reductase"/>
    <property type="match status" value="1"/>
</dbReference>
<dbReference type="GeneID" id="27711437"/>
<dbReference type="Pfam" id="PF13561">
    <property type="entry name" value="adh_short_C2"/>
    <property type="match status" value="1"/>
</dbReference>
<dbReference type="EMBL" id="KN848071">
    <property type="protein sequence ID" value="KIX98390.1"/>
    <property type="molecule type" value="Genomic_DNA"/>
</dbReference>
<dbReference type="SUPFAM" id="SSF51735">
    <property type="entry name" value="NAD(P)-binding Rossmann-fold domains"/>
    <property type="match status" value="1"/>
</dbReference>
<dbReference type="OrthoDB" id="294295at2759"/>
<organism evidence="4 5">
    <name type="scientific">Fonsecaea multimorphosa CBS 102226</name>
    <dbReference type="NCBI Taxonomy" id="1442371"/>
    <lineage>
        <taxon>Eukaryota</taxon>
        <taxon>Fungi</taxon>
        <taxon>Dikarya</taxon>
        <taxon>Ascomycota</taxon>
        <taxon>Pezizomycotina</taxon>
        <taxon>Eurotiomycetes</taxon>
        <taxon>Chaetothyriomycetidae</taxon>
        <taxon>Chaetothyriales</taxon>
        <taxon>Herpotrichiellaceae</taxon>
        <taxon>Fonsecaea</taxon>
    </lineage>
</organism>
<comment type="similarity">
    <text evidence="1">Belongs to the short-chain dehydrogenases/reductases (SDR) family.</text>
</comment>
<dbReference type="VEuPathDB" id="FungiDB:Z520_05691"/>
<dbReference type="RefSeq" id="XP_016632513.1">
    <property type="nucleotide sequence ID" value="XM_016776194.1"/>
</dbReference>
<keyword evidence="3" id="KW-0560">Oxidoreductase</keyword>
<keyword evidence="2" id="KW-0521">NADP</keyword>
<proteinExistence type="inferred from homology"/>
<dbReference type="Proteomes" id="UP000053411">
    <property type="component" value="Unassembled WGS sequence"/>
</dbReference>
<keyword evidence="5" id="KW-1185">Reference proteome</keyword>
<evidence type="ECO:0000256" key="2">
    <source>
        <dbReference type="ARBA" id="ARBA00022857"/>
    </source>
</evidence>
<dbReference type="PRINTS" id="PR00080">
    <property type="entry name" value="SDRFAMILY"/>
</dbReference>
<evidence type="ECO:0000256" key="3">
    <source>
        <dbReference type="ARBA" id="ARBA00023002"/>
    </source>
</evidence>
<dbReference type="InterPro" id="IPR036291">
    <property type="entry name" value="NAD(P)-bd_dom_sf"/>
</dbReference>
<dbReference type="STRING" id="1442371.A0A0D2H958"/>
<accession>A0A0D2H958</accession>
<dbReference type="AlphaFoldDB" id="A0A0D2H958"/>
<protein>
    <submittedName>
        <fullName evidence="4">Uncharacterized protein</fullName>
    </submittedName>
</protein>
<reference evidence="4 5" key="1">
    <citation type="submission" date="2015-01" db="EMBL/GenBank/DDBJ databases">
        <title>The Genome Sequence of Fonsecaea multimorphosa CBS 102226.</title>
        <authorList>
            <consortium name="The Broad Institute Genomics Platform"/>
            <person name="Cuomo C."/>
            <person name="de Hoog S."/>
            <person name="Gorbushina A."/>
            <person name="Stielow B."/>
            <person name="Teixiera M."/>
            <person name="Abouelleil A."/>
            <person name="Chapman S.B."/>
            <person name="Priest M."/>
            <person name="Young S.K."/>
            <person name="Wortman J."/>
            <person name="Nusbaum C."/>
            <person name="Birren B."/>
        </authorList>
    </citation>
    <scope>NUCLEOTIDE SEQUENCE [LARGE SCALE GENOMIC DNA]</scope>
    <source>
        <strain evidence="4 5">CBS 102226</strain>
    </source>
</reference>
<dbReference type="GO" id="GO:0016491">
    <property type="term" value="F:oxidoreductase activity"/>
    <property type="evidence" value="ECO:0007669"/>
    <property type="project" value="UniProtKB-KW"/>
</dbReference>
<dbReference type="InterPro" id="IPR002347">
    <property type="entry name" value="SDR_fam"/>
</dbReference>
<name>A0A0D2H958_9EURO</name>